<protein>
    <submittedName>
        <fullName evidence="4">Glycosyl transferase, family 2</fullName>
    </submittedName>
</protein>
<dbReference type="Pfam" id="PF13641">
    <property type="entry name" value="Glyco_tranf_2_3"/>
    <property type="match status" value="1"/>
</dbReference>
<dbReference type="InterPro" id="IPR029044">
    <property type="entry name" value="Nucleotide-diphossugar_trans"/>
</dbReference>
<dbReference type="PANTHER" id="PTHR43179:SF12">
    <property type="entry name" value="GALACTOFURANOSYLTRANSFERASE GLFT2"/>
    <property type="match status" value="1"/>
</dbReference>
<dbReference type="InParanoid" id="M7XWR2"/>
<reference evidence="4" key="1">
    <citation type="submission" date="2013-01" db="EMBL/GenBank/DDBJ databases">
        <title>Genome assembly of Mariniradius saccharolyticus AK6.</title>
        <authorList>
            <person name="Vaidya B."/>
            <person name="Khatri I."/>
            <person name="Tanuku N.R.S."/>
            <person name="Subramanian S."/>
            <person name="Pinnaka A."/>
        </authorList>
    </citation>
    <scope>NUCLEOTIDE SEQUENCE [LARGE SCALE GENOMIC DNA]</scope>
    <source>
        <strain evidence="4">AK6</strain>
    </source>
</reference>
<dbReference type="RefSeq" id="WP_008628320.1">
    <property type="nucleotide sequence ID" value="NZ_AMZY02000011.1"/>
</dbReference>
<keyword evidence="3 4" id="KW-0808">Transferase</keyword>
<dbReference type="SUPFAM" id="SSF53448">
    <property type="entry name" value="Nucleotide-diphospho-sugar transferases"/>
    <property type="match status" value="1"/>
</dbReference>
<dbReference type="CDD" id="cd04186">
    <property type="entry name" value="GT_2_like_c"/>
    <property type="match status" value="1"/>
</dbReference>
<evidence type="ECO:0000313" key="4">
    <source>
        <dbReference type="EMBL" id="EMS32937.1"/>
    </source>
</evidence>
<dbReference type="eggNOG" id="COG1216">
    <property type="taxonomic scope" value="Bacteria"/>
</dbReference>
<dbReference type="AlphaFoldDB" id="M7XWR2"/>
<dbReference type="PANTHER" id="PTHR43179">
    <property type="entry name" value="RHAMNOSYLTRANSFERASE WBBL"/>
    <property type="match status" value="1"/>
</dbReference>
<gene>
    <name evidence="4" type="ORF">C943_00944</name>
</gene>
<dbReference type="EMBL" id="AMZY02000011">
    <property type="protein sequence ID" value="EMS32937.1"/>
    <property type="molecule type" value="Genomic_DNA"/>
</dbReference>
<sequence length="320" mass="35805">MEKLGHTDTVHPSVAIIIVHWKGIDLTKACLRSLQKISYPNYRILLVDNGSRESDGKKLKAEFPEIELIISEKNLGFTGGNNLGMAKALEQGFDFVLLLNNDTEVEADFLDKLVGAFSQQPKLGLAQALIFFNADRERVWSAGGSFVDALGISKTIGYGKRKTELDLAKSRQLDWATGCCMLIREKALREVGLLRDVFFAYFEDVDISFRIREKGWEIGVVSDAVIYHTVAGSSKSKSTEGTLSPTVIYLTARNQLFQIKLHVHGFLRKMSAFSYHGVKFSAWFLYFCLRGRIQKAKALLRGLVDGISIDPSIDRPLPPR</sequence>
<proteinExistence type="inferred from homology"/>
<accession>M7XWR2</accession>
<evidence type="ECO:0000256" key="1">
    <source>
        <dbReference type="ARBA" id="ARBA00006739"/>
    </source>
</evidence>
<dbReference type="Gene3D" id="3.90.550.10">
    <property type="entry name" value="Spore Coat Polysaccharide Biosynthesis Protein SpsA, Chain A"/>
    <property type="match status" value="1"/>
</dbReference>
<dbReference type="Proteomes" id="UP000010953">
    <property type="component" value="Unassembled WGS sequence"/>
</dbReference>
<name>M7XWR2_9BACT</name>
<comment type="caution">
    <text evidence="4">The sequence shown here is derived from an EMBL/GenBank/DDBJ whole genome shotgun (WGS) entry which is preliminary data.</text>
</comment>
<evidence type="ECO:0000256" key="3">
    <source>
        <dbReference type="ARBA" id="ARBA00022679"/>
    </source>
</evidence>
<keyword evidence="5" id="KW-1185">Reference proteome</keyword>
<dbReference type="STRING" id="1239962.C943_00944"/>
<organism evidence="4 5">
    <name type="scientific">Mariniradius saccharolyticus AK6</name>
    <dbReference type="NCBI Taxonomy" id="1239962"/>
    <lineage>
        <taxon>Bacteria</taxon>
        <taxon>Pseudomonadati</taxon>
        <taxon>Bacteroidota</taxon>
        <taxon>Cytophagia</taxon>
        <taxon>Cytophagales</taxon>
        <taxon>Cyclobacteriaceae</taxon>
        <taxon>Mariniradius</taxon>
    </lineage>
</organism>
<evidence type="ECO:0000256" key="2">
    <source>
        <dbReference type="ARBA" id="ARBA00022676"/>
    </source>
</evidence>
<comment type="similarity">
    <text evidence="1">Belongs to the glycosyltransferase 2 family.</text>
</comment>
<evidence type="ECO:0000313" key="5">
    <source>
        <dbReference type="Proteomes" id="UP000010953"/>
    </source>
</evidence>
<keyword evidence="2" id="KW-0328">Glycosyltransferase</keyword>
<dbReference type="GO" id="GO:0016757">
    <property type="term" value="F:glycosyltransferase activity"/>
    <property type="evidence" value="ECO:0007669"/>
    <property type="project" value="UniProtKB-KW"/>
</dbReference>